<evidence type="ECO:0000313" key="1">
    <source>
        <dbReference type="EMBL" id="UNZ00317.1"/>
    </source>
</evidence>
<dbReference type="RefSeq" id="WP_242938684.1">
    <property type="nucleotide sequence ID" value="NZ_CP094326.1"/>
</dbReference>
<accession>A0ABY3YRG1</accession>
<proteinExistence type="predicted"/>
<reference evidence="1 2" key="1">
    <citation type="journal article" date="2018" name="Int. J. Syst. Evol. Microbiol.">
        <title>Zhouia spongiae sp. nov., isolated from a marine sponge.</title>
        <authorList>
            <person name="Zhuang L."/>
            <person name="Lin B."/>
            <person name="Qin F."/>
            <person name="Luo L."/>
        </authorList>
    </citation>
    <scope>NUCLEOTIDE SEQUENCE [LARGE SCALE GENOMIC DNA]</scope>
    <source>
        <strain evidence="1 2">HN-Y44</strain>
    </source>
</reference>
<dbReference type="Proteomes" id="UP000829476">
    <property type="component" value="Chromosome"/>
</dbReference>
<name>A0ABY3YRG1_9FLAO</name>
<organism evidence="1 2">
    <name type="scientific">Zhouia spongiae</name>
    <dbReference type="NCBI Taxonomy" id="2202721"/>
    <lineage>
        <taxon>Bacteria</taxon>
        <taxon>Pseudomonadati</taxon>
        <taxon>Bacteroidota</taxon>
        <taxon>Flavobacteriia</taxon>
        <taxon>Flavobacteriales</taxon>
        <taxon>Flavobacteriaceae</taxon>
        <taxon>Zhouia</taxon>
    </lineage>
</organism>
<keyword evidence="2" id="KW-1185">Reference proteome</keyword>
<gene>
    <name evidence="1" type="ORF">MQE36_08255</name>
</gene>
<dbReference type="EMBL" id="CP094326">
    <property type="protein sequence ID" value="UNZ00317.1"/>
    <property type="molecule type" value="Genomic_DNA"/>
</dbReference>
<sequence>MDSFFKRIIRKGHEEYRIEIGFDDNAIMDNSAKFEIEAERRTLPDGNFEKVILEIDVQFERNQIVISNKDPQKVLATLSLDTYLEEPGDFEGNGIDLDDEEKHIFDSFSDEAGEPLEAGIAETMIGSIPTDPFLGCLIKGAVSTLVGQIIRCWNNMRLRSALSSFREKARDIYGCLREYAPRMLFTFMYRSGKCVVTCGLS</sequence>
<protein>
    <submittedName>
        <fullName evidence="1">Uncharacterized protein</fullName>
    </submittedName>
</protein>
<evidence type="ECO:0000313" key="2">
    <source>
        <dbReference type="Proteomes" id="UP000829476"/>
    </source>
</evidence>